<dbReference type="Proteomes" id="UP000184074">
    <property type="component" value="Unassembled WGS sequence"/>
</dbReference>
<evidence type="ECO:0000313" key="3">
    <source>
        <dbReference type="Proteomes" id="UP000184074"/>
    </source>
</evidence>
<evidence type="ECO:0000313" key="2">
    <source>
        <dbReference type="EMBL" id="SHH06914.1"/>
    </source>
</evidence>
<keyword evidence="3" id="KW-1185">Reference proteome</keyword>
<sequence>MHLRSMAARWAAISSLAITAACDDFALSGLSLGGGAQSLALVGGHVVAVGPSGYCVDSWASNPAQGFAAIVACASLSSSEAIPSRLAFMTLQVGEDGSAFAVNESTLRSLMRSAQAFDGVGSPDFSVDQGTEAALVVYRSSEPSTPIQGRAIFDVGERAAVLTLNEISGAPLSFPAAKRLMIETLRRLRSANATNGAEGT</sequence>
<dbReference type="STRING" id="1508389.SAMN05444003_1934"/>
<evidence type="ECO:0000256" key="1">
    <source>
        <dbReference type="SAM" id="SignalP"/>
    </source>
</evidence>
<dbReference type="PROSITE" id="PS51257">
    <property type="entry name" value="PROKAR_LIPOPROTEIN"/>
    <property type="match status" value="1"/>
</dbReference>
<feature type="signal peptide" evidence="1">
    <location>
        <begin position="1"/>
        <end position="20"/>
    </location>
</feature>
<accession>A0A1M5PYJ6</accession>
<organism evidence="2 3">
    <name type="scientific">Cognatiyoonia sediminum</name>
    <dbReference type="NCBI Taxonomy" id="1508389"/>
    <lineage>
        <taxon>Bacteria</taxon>
        <taxon>Pseudomonadati</taxon>
        <taxon>Pseudomonadota</taxon>
        <taxon>Alphaproteobacteria</taxon>
        <taxon>Rhodobacterales</taxon>
        <taxon>Paracoccaceae</taxon>
        <taxon>Cognatiyoonia</taxon>
    </lineage>
</organism>
<feature type="chain" id="PRO_5012115702" evidence="1">
    <location>
        <begin position="21"/>
        <end position="200"/>
    </location>
</feature>
<dbReference type="RefSeq" id="WP_131802784.1">
    <property type="nucleotide sequence ID" value="NZ_FQXB01000002.1"/>
</dbReference>
<dbReference type="AlphaFoldDB" id="A0A1M5PYJ6"/>
<protein>
    <submittedName>
        <fullName evidence="2">Uncharacterized protein</fullName>
    </submittedName>
</protein>
<gene>
    <name evidence="2" type="ORF">SAMN05444003_1934</name>
</gene>
<reference evidence="2 3" key="1">
    <citation type="submission" date="2016-11" db="EMBL/GenBank/DDBJ databases">
        <authorList>
            <person name="Jaros S."/>
            <person name="Januszkiewicz K."/>
            <person name="Wedrychowicz H."/>
        </authorList>
    </citation>
    <scope>NUCLEOTIDE SEQUENCE [LARGE SCALE GENOMIC DNA]</scope>
    <source>
        <strain evidence="2 3">DSM 28715</strain>
    </source>
</reference>
<keyword evidence="1" id="KW-0732">Signal</keyword>
<dbReference type="EMBL" id="FQXB01000002">
    <property type="protein sequence ID" value="SHH06914.1"/>
    <property type="molecule type" value="Genomic_DNA"/>
</dbReference>
<proteinExistence type="predicted"/>
<name>A0A1M5PYJ6_9RHOB</name>
<dbReference type="OrthoDB" id="7877343at2"/>